<comment type="function">
    <text evidence="12">Cytochrome bo(3) ubiquinol terminal oxidase is the component of the aerobic respiratory chain of E.coli that predominates when cells are grown at high aeration. Has proton pump activity across the membrane in addition to electron transfer, pumping 2 protons/electron.</text>
</comment>
<evidence type="ECO:0000313" key="19">
    <source>
        <dbReference type="Proteomes" id="UP001312908"/>
    </source>
</evidence>
<evidence type="ECO:0000256" key="3">
    <source>
        <dbReference type="ARBA" id="ARBA00011700"/>
    </source>
</evidence>
<keyword evidence="9 17" id="KW-1133">Transmembrane helix</keyword>
<keyword evidence="8" id="KW-0249">Electron transport</keyword>
<evidence type="ECO:0000256" key="10">
    <source>
        <dbReference type="ARBA" id="ARBA00023002"/>
    </source>
</evidence>
<reference evidence="18 19" key="1">
    <citation type="submission" date="2023-10" db="EMBL/GenBank/DDBJ databases">
        <title>Sorlinia euscelidii gen. nov., sp. nov., an acetic acid bacteria isolated from the gut of Euscelidius variegatus emitter.</title>
        <authorList>
            <person name="Michoud G."/>
            <person name="Marasco R."/>
            <person name="Seferji K."/>
            <person name="Gonella E."/>
            <person name="Garuglieri E."/>
            <person name="Alma A."/>
            <person name="Mapelli F."/>
            <person name="Borin S."/>
            <person name="Daffonchio D."/>
            <person name="Crotti E."/>
        </authorList>
    </citation>
    <scope>NUCLEOTIDE SEQUENCE [LARGE SCALE GENOMIC DNA]</scope>
    <source>
        <strain evidence="18 19">EV16P</strain>
    </source>
</reference>
<evidence type="ECO:0000256" key="4">
    <source>
        <dbReference type="ARBA" id="ARBA00014689"/>
    </source>
</evidence>
<comment type="subcellular location">
    <subcellularLocation>
        <location evidence="1">Cell membrane</location>
        <topology evidence="1">Multi-pass membrane protein</topology>
    </subcellularLocation>
</comment>
<dbReference type="RefSeq" id="WP_394820062.1">
    <property type="nucleotide sequence ID" value="NZ_JAWJZY010000003.1"/>
</dbReference>
<dbReference type="Proteomes" id="UP001312908">
    <property type="component" value="Unassembled WGS sequence"/>
</dbReference>
<dbReference type="PANTHER" id="PTHR36835:SF1">
    <property type="entry name" value="CYTOCHROME BO(3) UBIQUINOL OXIDASE SUBUNIT 4"/>
    <property type="match status" value="1"/>
</dbReference>
<feature type="transmembrane region" description="Helical" evidence="17">
    <location>
        <begin position="46"/>
        <end position="69"/>
    </location>
</feature>
<evidence type="ECO:0000256" key="13">
    <source>
        <dbReference type="ARBA" id="ARBA00030071"/>
    </source>
</evidence>
<sequence>MSNAHIQTAEGESHGTFASYIVGFILAAILTVAAFAAVMMHQLSPVATVAIIAALAAIQVFVHVVFFLHMNGSSSQAWNTVSFLFAIMCLIFFIGGTIFIMHDVAVNMMSR</sequence>
<evidence type="ECO:0000256" key="12">
    <source>
        <dbReference type="ARBA" id="ARBA00025694"/>
    </source>
</evidence>
<dbReference type="InterPro" id="IPR005171">
    <property type="entry name" value="Cyt_c_oxidase_su4_prok"/>
</dbReference>
<evidence type="ECO:0000256" key="16">
    <source>
        <dbReference type="ARBA" id="ARBA00032185"/>
    </source>
</evidence>
<dbReference type="InterPro" id="IPR050968">
    <property type="entry name" value="Cytochrome_c_oxidase_bac_sub4"/>
</dbReference>
<feature type="transmembrane region" description="Helical" evidence="17">
    <location>
        <begin position="17"/>
        <end position="39"/>
    </location>
</feature>
<name>A0ABU7U2Z2_9PROT</name>
<comment type="similarity">
    <text evidence="2">Belongs to the cytochrome c oxidase bacterial subunit 4 family.</text>
</comment>
<proteinExistence type="inferred from homology"/>
<keyword evidence="19" id="KW-1185">Reference proteome</keyword>
<dbReference type="PANTHER" id="PTHR36835">
    <property type="entry name" value="CYTOCHROME BO(3) UBIQUINOL OXIDASE SUBUNIT 4"/>
    <property type="match status" value="1"/>
</dbReference>
<protein>
    <recommendedName>
        <fullName evidence="4">Cytochrome bo(3) ubiquinol oxidase subunit 4</fullName>
    </recommendedName>
    <alternativeName>
        <fullName evidence="16">Cytochrome o ubiquinol oxidase subunit 4</fullName>
    </alternativeName>
    <alternativeName>
        <fullName evidence="13">Oxidase bo(3) subunit 4</fullName>
    </alternativeName>
    <alternativeName>
        <fullName evidence="14">Ubiquinol oxidase polypeptide IV</fullName>
    </alternativeName>
    <alternativeName>
        <fullName evidence="15">Ubiquinol oxidase subunit 4</fullName>
    </alternativeName>
</protein>
<evidence type="ECO:0000256" key="7">
    <source>
        <dbReference type="ARBA" id="ARBA00022692"/>
    </source>
</evidence>
<keyword evidence="6" id="KW-1003">Cell membrane</keyword>
<comment type="subunit">
    <text evidence="3">Heterooctamer of two A chains, two B chains, two C chains and two D chains.</text>
</comment>
<evidence type="ECO:0000256" key="11">
    <source>
        <dbReference type="ARBA" id="ARBA00023136"/>
    </source>
</evidence>
<evidence type="ECO:0000256" key="5">
    <source>
        <dbReference type="ARBA" id="ARBA00022448"/>
    </source>
</evidence>
<keyword evidence="7 17" id="KW-0812">Transmembrane</keyword>
<evidence type="ECO:0000256" key="2">
    <source>
        <dbReference type="ARBA" id="ARBA00008079"/>
    </source>
</evidence>
<keyword evidence="10" id="KW-0560">Oxidoreductase</keyword>
<evidence type="ECO:0000256" key="8">
    <source>
        <dbReference type="ARBA" id="ARBA00022982"/>
    </source>
</evidence>
<organism evidence="18 19">
    <name type="scientific">Sorlinia euscelidii</name>
    <dbReference type="NCBI Taxonomy" id="3081148"/>
    <lineage>
        <taxon>Bacteria</taxon>
        <taxon>Pseudomonadati</taxon>
        <taxon>Pseudomonadota</taxon>
        <taxon>Alphaproteobacteria</taxon>
        <taxon>Acetobacterales</taxon>
        <taxon>Acetobacteraceae</taxon>
        <taxon>Sorlinia</taxon>
    </lineage>
</organism>
<accession>A0ABU7U2Z2</accession>
<evidence type="ECO:0000256" key="14">
    <source>
        <dbReference type="ARBA" id="ARBA00030211"/>
    </source>
</evidence>
<keyword evidence="5" id="KW-0813">Transport</keyword>
<comment type="caution">
    <text evidence="18">The sequence shown here is derived from an EMBL/GenBank/DDBJ whole genome shotgun (WGS) entry which is preliminary data.</text>
</comment>
<evidence type="ECO:0000256" key="1">
    <source>
        <dbReference type="ARBA" id="ARBA00004651"/>
    </source>
</evidence>
<feature type="transmembrane region" description="Helical" evidence="17">
    <location>
        <begin position="81"/>
        <end position="101"/>
    </location>
</feature>
<evidence type="ECO:0000256" key="6">
    <source>
        <dbReference type="ARBA" id="ARBA00022475"/>
    </source>
</evidence>
<evidence type="ECO:0000256" key="17">
    <source>
        <dbReference type="SAM" id="Phobius"/>
    </source>
</evidence>
<evidence type="ECO:0000256" key="9">
    <source>
        <dbReference type="ARBA" id="ARBA00022989"/>
    </source>
</evidence>
<dbReference type="EMBL" id="JAWJZY010000003">
    <property type="protein sequence ID" value="MEE8659224.1"/>
    <property type="molecule type" value="Genomic_DNA"/>
</dbReference>
<dbReference type="NCBIfam" id="TIGR02847">
    <property type="entry name" value="CyoD"/>
    <property type="match status" value="1"/>
</dbReference>
<evidence type="ECO:0000256" key="15">
    <source>
        <dbReference type="ARBA" id="ARBA00031887"/>
    </source>
</evidence>
<dbReference type="Pfam" id="PF03626">
    <property type="entry name" value="COX4_pro"/>
    <property type="match status" value="1"/>
</dbReference>
<dbReference type="InterPro" id="IPR014210">
    <property type="entry name" value="Cyt_o_ubiqinol_oxidase_su4"/>
</dbReference>
<gene>
    <name evidence="18" type="ORF">DOFOFD_09385</name>
</gene>
<evidence type="ECO:0000313" key="18">
    <source>
        <dbReference type="EMBL" id="MEE8659224.1"/>
    </source>
</evidence>
<keyword evidence="11 17" id="KW-0472">Membrane</keyword>